<comment type="caution">
    <text evidence="3">The sequence shown here is derived from an EMBL/GenBank/DDBJ whole genome shotgun (WGS) entry which is preliminary data.</text>
</comment>
<keyword evidence="1" id="KW-0175">Coiled coil</keyword>
<keyword evidence="4" id="KW-1185">Reference proteome</keyword>
<evidence type="ECO:0000256" key="2">
    <source>
        <dbReference type="SAM" id="MobiDB-lite"/>
    </source>
</evidence>
<proteinExistence type="predicted"/>
<organism evidence="3 4">
    <name type="scientific">Cladonia borealis</name>
    <dbReference type="NCBI Taxonomy" id="184061"/>
    <lineage>
        <taxon>Eukaryota</taxon>
        <taxon>Fungi</taxon>
        <taxon>Dikarya</taxon>
        <taxon>Ascomycota</taxon>
        <taxon>Pezizomycotina</taxon>
        <taxon>Lecanoromycetes</taxon>
        <taxon>OSLEUM clade</taxon>
        <taxon>Lecanoromycetidae</taxon>
        <taxon>Lecanorales</taxon>
        <taxon>Lecanorineae</taxon>
        <taxon>Cladoniaceae</taxon>
        <taxon>Cladonia</taxon>
    </lineage>
</organism>
<name>A0AA39V4T4_9LECA</name>
<gene>
    <name evidence="3" type="ORF">JMJ35_006282</name>
</gene>
<feature type="compositionally biased region" description="Polar residues" evidence="2">
    <location>
        <begin position="1"/>
        <end position="13"/>
    </location>
</feature>
<dbReference type="AlphaFoldDB" id="A0AA39V4T4"/>
<evidence type="ECO:0000313" key="4">
    <source>
        <dbReference type="Proteomes" id="UP001166286"/>
    </source>
</evidence>
<accession>A0AA39V4T4</accession>
<evidence type="ECO:0000313" key="3">
    <source>
        <dbReference type="EMBL" id="KAK0511709.1"/>
    </source>
</evidence>
<reference evidence="3" key="1">
    <citation type="submission" date="2023-03" db="EMBL/GenBank/DDBJ databases">
        <title>Complete genome of Cladonia borealis.</title>
        <authorList>
            <person name="Park H."/>
        </authorList>
    </citation>
    <scope>NUCLEOTIDE SEQUENCE</scope>
    <source>
        <strain evidence="3">ANT050790</strain>
    </source>
</reference>
<feature type="region of interest" description="Disordered" evidence="2">
    <location>
        <begin position="1"/>
        <end position="23"/>
    </location>
</feature>
<evidence type="ECO:0000256" key="1">
    <source>
        <dbReference type="SAM" id="Coils"/>
    </source>
</evidence>
<protein>
    <submittedName>
        <fullName evidence="3">Uncharacterized protein</fullName>
    </submittedName>
</protein>
<dbReference type="Proteomes" id="UP001166286">
    <property type="component" value="Unassembled WGS sequence"/>
</dbReference>
<feature type="coiled-coil region" evidence="1">
    <location>
        <begin position="657"/>
        <end position="691"/>
    </location>
</feature>
<sequence>MPLGQQQNGSHNDTTSDEEDVTTIDGIEHAVPLRLRDREPSTEVVRQGHRHHGKLRANKTLWEEWANKSTPMENSDWMVKVLEKQADGKLRRTYMDGVPLNEVEESAITLNVGLTFLAGADKPQVNRLEEQSMTSKQPNQRDATWRVNTAGALLMQFDVSSDLSITQTDQTSDVLGRAKARLQKHDMFFTEQRKQLVLRGRREAVTIDSELVKIVDDVRPGNWDLQGLLIEVDAFSLWNLIINYKHLISRGGPDMTYEETKELLETMIEDARRLCIRSPILFRMSTRAKIINSDNTRYGSDHGPMFRTLTTSKGIKEIISLSSSYYNSLDPTGEDDTTQQFIRPRFLQMMVLLLSLLNNNDLQEIQEFIESTYKIKADRRNLEMLFLKVIPLLSINPRVFLKALIPATESFPLSNDRDEDHSHIWNVFVKRILRDGYLLPGTVNDLGRERLSWLYKWPEDGLKSTAVFSNLQYGGRLRTMNDIPPIEINPGGASLKEVTVVMTDLAQYTIDATDLEHIICLTPGTYSVREAGASHLNHDFIIEEYEINVDLHEAIRKTNAIIQEVNSWLASTNLRGNAISRFRGKGRNEPVFFTEYKGSGRITRNVAILNHARMAVAYKVEGRKISRTDVVRSMARDIGALRILIRSVETRSTTIDNKAASGAKRALKLALEEANNQIQLADQSRVSLNAVDDISEEPIAKCLYPERDVGKEPAVWNEYKASCEENQGLLHIEGKVSSVNDVNWLNEDIIELSLNQQSAKVYATPLKPVEEAYRDDEVQIGDTAILVGKYIILAVTDPFNSDPSAGYIMTNYLRVTNVEEELRSRRGANRRHTAGSLTCTFR</sequence>
<dbReference type="EMBL" id="JAFEKC020000013">
    <property type="protein sequence ID" value="KAK0511709.1"/>
    <property type="molecule type" value="Genomic_DNA"/>
</dbReference>